<dbReference type="RefSeq" id="XP_021841865.1">
    <property type="nucleotide sequence ID" value="XM_021986173.2"/>
</dbReference>
<dbReference type="KEGG" id="soe:110782090"/>
<dbReference type="GO" id="GO:0098542">
    <property type="term" value="P:defense response to other organism"/>
    <property type="evidence" value="ECO:0007669"/>
    <property type="project" value="InterPro"/>
</dbReference>
<dbReference type="PANTHER" id="PTHR31234:SF42">
    <property type="entry name" value="LATE EMBRYOGENESIS ABUNDANT (LEA) HYDROXYPROLINE-RICH GLYCOPROTEIN FAMILY"/>
    <property type="match status" value="1"/>
</dbReference>
<dbReference type="AlphaFoldDB" id="A0A9R0I3Z0"/>
<comment type="subcellular location">
    <subcellularLocation>
        <location evidence="1">Membrane</location>
    </subcellularLocation>
</comment>
<feature type="transmembrane region" description="Helical" evidence="4">
    <location>
        <begin position="68"/>
        <end position="97"/>
    </location>
</feature>
<gene>
    <name evidence="6" type="primary">LOC110782090</name>
</gene>
<feature type="compositionally biased region" description="Polar residues" evidence="3">
    <location>
        <begin position="17"/>
        <end position="29"/>
    </location>
</feature>
<evidence type="ECO:0000256" key="4">
    <source>
        <dbReference type="SAM" id="Phobius"/>
    </source>
</evidence>
<proteinExistence type="predicted"/>
<feature type="region of interest" description="Disordered" evidence="3">
    <location>
        <begin position="1"/>
        <end position="29"/>
    </location>
</feature>
<name>A0A9R0I3Z0_SPIOL</name>
<accession>A0A9R0I3Z0</accession>
<dbReference type="Proteomes" id="UP000813463">
    <property type="component" value="Chromosome 2"/>
</dbReference>
<reference evidence="5" key="1">
    <citation type="journal article" date="2021" name="Nat. Commun.">
        <title>Genomic analyses provide insights into spinach domestication and the genetic basis of agronomic traits.</title>
        <authorList>
            <person name="Cai X."/>
            <person name="Sun X."/>
            <person name="Xu C."/>
            <person name="Sun H."/>
            <person name="Wang X."/>
            <person name="Ge C."/>
            <person name="Zhang Z."/>
            <person name="Wang Q."/>
            <person name="Fei Z."/>
            <person name="Jiao C."/>
            <person name="Wang Q."/>
        </authorList>
    </citation>
    <scope>NUCLEOTIDE SEQUENCE [LARGE SCALE GENOMIC DNA]</scope>
    <source>
        <strain evidence="5">cv. Varoflay</strain>
    </source>
</reference>
<evidence type="ECO:0000256" key="3">
    <source>
        <dbReference type="SAM" id="MobiDB-lite"/>
    </source>
</evidence>
<keyword evidence="2 4" id="KW-0472">Membrane</keyword>
<evidence type="ECO:0000256" key="2">
    <source>
        <dbReference type="ARBA" id="ARBA00023136"/>
    </source>
</evidence>
<protein>
    <submittedName>
        <fullName evidence="6">Uncharacterized protein At1g08160</fullName>
    </submittedName>
</protein>
<reference evidence="6" key="2">
    <citation type="submission" date="2025-08" db="UniProtKB">
        <authorList>
            <consortium name="RefSeq"/>
        </authorList>
    </citation>
    <scope>IDENTIFICATION</scope>
    <source>
        <tissue evidence="6">Leaf</tissue>
    </source>
</reference>
<dbReference type="InterPro" id="IPR044839">
    <property type="entry name" value="NDR1-like"/>
</dbReference>
<evidence type="ECO:0000313" key="5">
    <source>
        <dbReference type="Proteomes" id="UP000813463"/>
    </source>
</evidence>
<dbReference type="OrthoDB" id="630676at2759"/>
<keyword evidence="4" id="KW-1133">Transmembrane helix</keyword>
<dbReference type="PANTHER" id="PTHR31234">
    <property type="entry name" value="LATE EMBRYOGENESIS ABUNDANT (LEA) HYDROXYPROLINE-RICH GLYCOPROTEIN FAMILY"/>
    <property type="match status" value="1"/>
</dbReference>
<keyword evidence="4" id="KW-0812">Transmembrane</keyword>
<keyword evidence="5" id="KW-1185">Reference proteome</keyword>
<organism evidence="5 6">
    <name type="scientific">Spinacia oleracea</name>
    <name type="common">Spinach</name>
    <dbReference type="NCBI Taxonomy" id="3562"/>
    <lineage>
        <taxon>Eukaryota</taxon>
        <taxon>Viridiplantae</taxon>
        <taxon>Streptophyta</taxon>
        <taxon>Embryophyta</taxon>
        <taxon>Tracheophyta</taxon>
        <taxon>Spermatophyta</taxon>
        <taxon>Magnoliopsida</taxon>
        <taxon>eudicotyledons</taxon>
        <taxon>Gunneridae</taxon>
        <taxon>Pentapetalae</taxon>
        <taxon>Caryophyllales</taxon>
        <taxon>Chenopodiaceae</taxon>
        <taxon>Chenopodioideae</taxon>
        <taxon>Anserineae</taxon>
        <taxon>Spinacia</taxon>
    </lineage>
</organism>
<evidence type="ECO:0000256" key="1">
    <source>
        <dbReference type="ARBA" id="ARBA00004370"/>
    </source>
</evidence>
<sequence>MSNHSEIMHSLPPPPQRQHNNNTTPNHFSISKQSVNLKSPRMNYSPAPFVRLLSNDPLLYQHRRTHPLVWCSAVLCLVFCLLVIFLGITTLIIFLVVKPKYPSFDVPNASLNVIYFDSPENFNGDFTLLANFTNPNRKITIKFDYLNVQLYFIDRLIATRALAPFSQRPGQARLEIIHLISSLVYLPPNPAVELQRQVQSNRVSYNIRGTFRVRAKVGIARFSYWLYARCQLQMTSPPSGILVARNCITKKDKNGGEH</sequence>
<dbReference type="GO" id="GO:0005886">
    <property type="term" value="C:plasma membrane"/>
    <property type="evidence" value="ECO:0007669"/>
    <property type="project" value="TreeGrafter"/>
</dbReference>
<dbReference type="GeneID" id="110782090"/>
<evidence type="ECO:0000313" key="6">
    <source>
        <dbReference type="RefSeq" id="XP_021841865.1"/>
    </source>
</evidence>